<evidence type="ECO:0000313" key="1">
    <source>
        <dbReference type="EMBL" id="WPX08765.1"/>
    </source>
</evidence>
<keyword evidence="2" id="KW-1185">Reference proteome</keyword>
<proteinExistence type="predicted"/>
<reference evidence="1 2" key="1">
    <citation type="submission" date="2023-12" db="EMBL/GenBank/DDBJ databases">
        <authorList>
            <person name="Manesh M.J.H."/>
            <person name="Bing R.G."/>
            <person name="Willard D.J."/>
            <person name="Kelly R.M."/>
        </authorList>
    </citation>
    <scope>NUCLEOTIDE SEQUENCE [LARGE SCALE GENOMIC DNA]</scope>
    <source>
        <strain evidence="1 2">DSM 8977</strain>
    </source>
</reference>
<sequence>MKKKVEMMFKKFLEEQKRMIGSDVDVSQIEMGSVSEKCPFCLSESSYDYQYDAYYCEKCNIWLEPKCEGDSCKFCKNRPLRPL</sequence>
<name>A0ABZ0U4X1_9FIRM</name>
<gene>
    <name evidence="1" type="ORF">SOJ16_002675</name>
</gene>
<accession>A0ABZ0U4X1</accession>
<protein>
    <submittedName>
        <fullName evidence="1">Uncharacterized protein</fullName>
    </submittedName>
</protein>
<dbReference type="EMBL" id="CP139957">
    <property type="protein sequence ID" value="WPX08765.1"/>
    <property type="molecule type" value="Genomic_DNA"/>
</dbReference>
<organism evidence="1 2">
    <name type="scientific">Anaerocellum danielii</name>
    <dbReference type="NCBI Taxonomy" id="1387557"/>
    <lineage>
        <taxon>Bacteria</taxon>
        <taxon>Bacillati</taxon>
        <taxon>Bacillota</taxon>
        <taxon>Bacillota incertae sedis</taxon>
        <taxon>Caldicellulosiruptorales</taxon>
        <taxon>Caldicellulosiruptoraceae</taxon>
        <taxon>Anaerocellum</taxon>
    </lineage>
</organism>
<evidence type="ECO:0000313" key="2">
    <source>
        <dbReference type="Proteomes" id="UP001322744"/>
    </source>
</evidence>
<dbReference type="Proteomes" id="UP001322744">
    <property type="component" value="Chromosome"/>
</dbReference>
<dbReference type="RefSeq" id="WP_045173310.1">
    <property type="nucleotide sequence ID" value="NZ_CP139957.1"/>
</dbReference>